<accession>A0A2N1IVV7</accession>
<protein>
    <submittedName>
        <fullName evidence="1">Uncharacterized protein</fullName>
    </submittedName>
</protein>
<proteinExistence type="predicted"/>
<dbReference type="EMBL" id="PJCG01000008">
    <property type="protein sequence ID" value="PKI24868.1"/>
    <property type="molecule type" value="Genomic_DNA"/>
</dbReference>
<evidence type="ECO:0000313" key="2">
    <source>
        <dbReference type="Proteomes" id="UP000233399"/>
    </source>
</evidence>
<dbReference type="Proteomes" id="UP000233399">
    <property type="component" value="Unassembled WGS sequence"/>
</dbReference>
<organism evidence="1 2">
    <name type="scientific">Pseudomonas monteilii</name>
    <dbReference type="NCBI Taxonomy" id="76759"/>
    <lineage>
        <taxon>Bacteria</taxon>
        <taxon>Pseudomonadati</taxon>
        <taxon>Pseudomonadota</taxon>
        <taxon>Gammaproteobacteria</taxon>
        <taxon>Pseudomonadales</taxon>
        <taxon>Pseudomonadaceae</taxon>
        <taxon>Pseudomonas</taxon>
    </lineage>
</organism>
<reference evidence="1 2" key="1">
    <citation type="submission" date="2017-12" db="EMBL/GenBank/DDBJ databases">
        <title>Isolation and characterization of an aerobic denitrifying Pseudomonas monteilii CY06 from aquaculture ponds.</title>
        <authorList>
            <person name="Ma Q."/>
            <person name="Cai Y."/>
            <person name="He Z."/>
        </authorList>
    </citation>
    <scope>NUCLEOTIDE SEQUENCE [LARGE SCALE GENOMIC DNA]</scope>
    <source>
        <strain evidence="1 2">CY06</strain>
    </source>
</reference>
<name>A0A2N1IVV7_9PSED</name>
<comment type="caution">
    <text evidence="1">The sequence shown here is derived from an EMBL/GenBank/DDBJ whole genome shotgun (WGS) entry which is preliminary data.</text>
</comment>
<dbReference type="AlphaFoldDB" id="A0A2N1IVV7"/>
<sequence length="171" mass="17983">MAGSGDVLSSRFQGHHEDGSMAKTNIERFDEISADILAHLYQAFPIPTAVTPSVAGLTELKVLNQDPVSEASVNSGERDPETEFFDASLAWLAHSGFILKKDGGHFRATYVLTAYGLQALKHVPTPSLGSETLGEKLSSAARSGATGAAKEAMNQAVSIGMQLLARSAGLP</sequence>
<gene>
    <name evidence="1" type="ORF">CXB65_06190</name>
</gene>
<evidence type="ECO:0000313" key="1">
    <source>
        <dbReference type="EMBL" id="PKI24868.1"/>
    </source>
</evidence>